<dbReference type="Gene3D" id="2.60.120.370">
    <property type="entry name" value="YhcH/YjgK/YiaL"/>
    <property type="match status" value="1"/>
</dbReference>
<dbReference type="SUPFAM" id="SSF51197">
    <property type="entry name" value="Clavaminate synthase-like"/>
    <property type="match status" value="1"/>
</dbReference>
<dbReference type="Proteomes" id="UP001164481">
    <property type="component" value="Chromosome"/>
</dbReference>
<accession>A0AAX3F109</accession>
<dbReference type="EMBL" id="CP107525">
    <property type="protein sequence ID" value="UZW64681.1"/>
    <property type="molecule type" value="Genomic_DNA"/>
</dbReference>
<reference evidence="1" key="1">
    <citation type="submission" date="2022-10" db="EMBL/GenBank/DDBJ databases">
        <authorList>
            <person name="Wei X."/>
        </authorList>
    </citation>
    <scope>NUCLEOTIDE SEQUENCE</scope>
    <source>
        <strain evidence="1">SD2</strain>
    </source>
</reference>
<evidence type="ECO:0000313" key="2">
    <source>
        <dbReference type="Proteomes" id="UP001164481"/>
    </source>
</evidence>
<name>A0AAX3F109_MYCSY</name>
<dbReference type="AlphaFoldDB" id="A0AAX3F109"/>
<dbReference type="NCBIfam" id="TIGR00022">
    <property type="entry name" value="YhcH/YjgK/YiaL family protein"/>
    <property type="match status" value="1"/>
</dbReference>
<gene>
    <name evidence="1" type="ORF">OIE46_01165</name>
</gene>
<organism evidence="1 2">
    <name type="scientific">Mycoplasmopsis synoviae</name>
    <name type="common">Mycoplasma synoviae</name>
    <dbReference type="NCBI Taxonomy" id="2109"/>
    <lineage>
        <taxon>Bacteria</taxon>
        <taxon>Bacillati</taxon>
        <taxon>Mycoplasmatota</taxon>
        <taxon>Mycoplasmoidales</taxon>
        <taxon>Metamycoplasmataceae</taxon>
        <taxon>Mycoplasmopsis</taxon>
    </lineage>
</organism>
<reference evidence="1" key="2">
    <citation type="submission" date="2022-11" db="EMBL/GenBank/DDBJ databases">
        <title>complete genomes of mycoplasma synoviae ZX313 strain and SD2 strain.</title>
        <authorList>
            <person name="Zhong Q."/>
        </authorList>
    </citation>
    <scope>NUCLEOTIDE SEQUENCE</scope>
    <source>
        <strain evidence="1">SD2</strain>
    </source>
</reference>
<dbReference type="InterPro" id="IPR004375">
    <property type="entry name" value="NanQ/TabA/YiaL"/>
</dbReference>
<evidence type="ECO:0000313" key="1">
    <source>
        <dbReference type="EMBL" id="UZW64681.1"/>
    </source>
</evidence>
<proteinExistence type="predicted"/>
<dbReference type="GO" id="GO:0005829">
    <property type="term" value="C:cytosol"/>
    <property type="evidence" value="ECO:0007669"/>
    <property type="project" value="TreeGrafter"/>
</dbReference>
<dbReference type="RefSeq" id="WP_154221477.1">
    <property type="nucleotide sequence ID" value="NZ_CP034544.1"/>
</dbReference>
<dbReference type="Pfam" id="PF04074">
    <property type="entry name" value="DUF386"/>
    <property type="match status" value="1"/>
</dbReference>
<dbReference type="PANTHER" id="PTHR34986">
    <property type="entry name" value="EVOLVED BETA-GALACTOSIDASE SUBUNIT BETA"/>
    <property type="match status" value="1"/>
</dbReference>
<dbReference type="InterPro" id="IPR037012">
    <property type="entry name" value="NanQ/TabA/YiaL_sf"/>
</dbReference>
<dbReference type="PANTHER" id="PTHR34986:SF1">
    <property type="entry name" value="PROTEIN YIAL"/>
    <property type="match status" value="1"/>
</dbReference>
<protein>
    <submittedName>
        <fullName evidence="1">YhcH/YjgK/YiaL family protein</fullName>
    </submittedName>
</protein>
<sequence length="151" mass="18354">MIYDKLENILRYQNLNKNFDKAIKWLSNLDLNHLPEGVFEIDGKKVYGFHVDVEGYDDLNKQYEVHQVYADLHIVVDEREKFYYLYENELTHKKNDYSQENDVQLFELPNERNLLAPRKHEFLLFLPKEGHVPKYISSRDKFKKFVLKIQW</sequence>